<dbReference type="InterPro" id="IPR001360">
    <property type="entry name" value="Glyco_hydro_1"/>
</dbReference>
<dbReference type="Proteomes" id="UP000016638">
    <property type="component" value="Unassembled WGS sequence"/>
</dbReference>
<keyword evidence="1" id="KW-0326">Glycosidase</keyword>
<accession>U2V4D3</accession>
<dbReference type="PANTHER" id="PTHR10353:SF122">
    <property type="entry name" value="6-PHOSPHO-BETA-GLUCOSIDASE ASCB-RELATED"/>
    <property type="match status" value="1"/>
</dbReference>
<comment type="caution">
    <text evidence="3">The sequence shown here is derived from an EMBL/GenBank/DDBJ whole genome shotgun (WGS) entry which is preliminary data.</text>
</comment>
<dbReference type="EMBL" id="AWEZ01000016">
    <property type="protein sequence ID" value="ERL10212.1"/>
    <property type="molecule type" value="Genomic_DNA"/>
</dbReference>
<dbReference type="Gene3D" id="3.20.20.80">
    <property type="entry name" value="Glycosidases"/>
    <property type="match status" value="1"/>
</dbReference>
<dbReference type="eggNOG" id="COG2723">
    <property type="taxonomic scope" value="Bacteria"/>
</dbReference>
<dbReference type="SUPFAM" id="SSF51445">
    <property type="entry name" value="(Trans)glycosidases"/>
    <property type="match status" value="1"/>
</dbReference>
<dbReference type="GO" id="GO:0016052">
    <property type="term" value="P:carbohydrate catabolic process"/>
    <property type="evidence" value="ECO:0007669"/>
    <property type="project" value="TreeGrafter"/>
</dbReference>
<protein>
    <submittedName>
        <fullName evidence="3">Glycoside hydrolase, family 1 domain protein</fullName>
    </submittedName>
</protein>
<keyword evidence="3" id="KW-0378">Hydrolase</keyword>
<sequence length="124" mass="14068">MGLRIVPNDYHARYHVPMIVTEDGLGMTDEVAPDGSVHDPYRIDYPRRHIEACALALGDGVELMGYSPWSFTDLLSSHQGFRKRYGFVYVDRDNGGEGSLARTPKDSFYWYQRVIASQGRDVLP</sequence>
<reference evidence="3 4" key="1">
    <citation type="submission" date="2013-08" db="EMBL/GenBank/DDBJ databases">
        <authorList>
            <person name="Durkin A.S."/>
            <person name="Haft D.R."/>
            <person name="McCorrison J."/>
            <person name="Torralba M."/>
            <person name="Gillis M."/>
            <person name="Haft D.H."/>
            <person name="Methe B."/>
            <person name="Sutton G."/>
            <person name="Nelson K.E."/>
        </authorList>
    </citation>
    <scope>NUCLEOTIDE SEQUENCE [LARGE SCALE GENOMIC DNA]</scope>
    <source>
        <strain evidence="3 4">F0195</strain>
    </source>
</reference>
<evidence type="ECO:0000313" key="3">
    <source>
        <dbReference type="EMBL" id="ERL10212.1"/>
    </source>
</evidence>
<dbReference type="STRING" id="1125712.HMPREF1316_2179"/>
<dbReference type="RefSeq" id="WP_021725228.1">
    <property type="nucleotide sequence ID" value="NZ_AWEZ01000016.1"/>
</dbReference>
<gene>
    <name evidence="3" type="ORF">HMPREF1316_2179</name>
</gene>
<dbReference type="GO" id="GO:0008422">
    <property type="term" value="F:beta-glucosidase activity"/>
    <property type="evidence" value="ECO:0007669"/>
    <property type="project" value="TreeGrafter"/>
</dbReference>
<comment type="similarity">
    <text evidence="2">Belongs to the glycosyl hydrolase 1 family.</text>
</comment>
<proteinExistence type="inferred from homology"/>
<name>U2V4D3_9ACTN</name>
<evidence type="ECO:0000256" key="1">
    <source>
        <dbReference type="ARBA" id="ARBA00023295"/>
    </source>
</evidence>
<dbReference type="PRINTS" id="PR00131">
    <property type="entry name" value="GLHYDRLASE1"/>
</dbReference>
<dbReference type="AlphaFoldDB" id="U2V4D3"/>
<keyword evidence="4" id="KW-1185">Reference proteome</keyword>
<dbReference type="GO" id="GO:0005829">
    <property type="term" value="C:cytosol"/>
    <property type="evidence" value="ECO:0007669"/>
    <property type="project" value="TreeGrafter"/>
</dbReference>
<dbReference type="PATRIC" id="fig|1125712.3.peg.411"/>
<evidence type="ECO:0000313" key="4">
    <source>
        <dbReference type="Proteomes" id="UP000016638"/>
    </source>
</evidence>
<dbReference type="PANTHER" id="PTHR10353">
    <property type="entry name" value="GLYCOSYL HYDROLASE"/>
    <property type="match status" value="1"/>
</dbReference>
<evidence type="ECO:0000256" key="2">
    <source>
        <dbReference type="RuleBase" id="RU003690"/>
    </source>
</evidence>
<dbReference type="Pfam" id="PF00232">
    <property type="entry name" value="Glyco_hydro_1"/>
    <property type="match status" value="1"/>
</dbReference>
<organism evidence="3 4">
    <name type="scientific">Olsenella profusa F0195</name>
    <dbReference type="NCBI Taxonomy" id="1125712"/>
    <lineage>
        <taxon>Bacteria</taxon>
        <taxon>Bacillati</taxon>
        <taxon>Actinomycetota</taxon>
        <taxon>Coriobacteriia</taxon>
        <taxon>Coriobacteriales</taxon>
        <taxon>Atopobiaceae</taxon>
        <taxon>Olsenella</taxon>
    </lineage>
</organism>
<dbReference type="InterPro" id="IPR017853">
    <property type="entry name" value="GH"/>
</dbReference>